<sequence>MTAATWWKGRASYAAAVALLCWALSQQRVGAQDANSATIRLRAKWPGHPILLEAAEFLAEEDEQMFWKFVEAWSPSTPSDGSCWQKVLKAAAKFISPASVQVLQNELAMRIHSPQLAMLQSLAPSTTKATCCTAFVDGQRASTAPDLERLLQGGHRSPVLPGHSNETMQHFPFDHIYKYVHAARDPFPQMHSEHQPPKGSASEPEGNGATTAVLYGMIGTGCFRDMHTLLASAARDSNKPGQRPLRYAYRPVLLEGCVGEGSDVTPDSCEVLGVSQQLQIGGYGVELAIKNMEYSALDDSQIKAEKAAAEAEGGALGGANAVGGFDFERLIERKPHLRQELLTFRDQLVASTSEEQTLKVWDLKDLGLQAVQRIVKAADPLRMLVEVSQNFPSLAGSLSRIIIPDDIRAEIRSATQPLTGATILMMNGLLLDLDDFDMTGIQQQIRQEVRLMESLASTGLHQADVHTVLKARAEVASSSDAEVRIDITSPLHVHFLNDLESDEAYEYWPKQLRDLLQPMYPGRMPSIARNIFNAVVLLDPDTKEGLSGFEMATDVLERQWPIRVGLMLLPAVTLKRQASVTDGLDWSQLSSGERLAVGFNMLEDAFGASDGLQFVMRAAEQAAPAVMSAGEDNGITVPEWALEKAFKSAWHGALKGGQATEAAATLNPAAAWQQLVEAKAGKETLAGEALDAMLAAVDFAQQRGVARAAPALWFNGALQAKPSRRPWQQLLAYSMQTEMPRIQEAVYYAQLKDEEEDLLAAVLKMNDAASRYNARITGSSDADSDDLTTSPAASAVRQLSLSKSPLSPLSGPLQSLGYLHKPGTEDDLKPITHWLVADVASQAGRQLMLEALQHLSSASGPEGSRLALLHNPASGDANQPSLLTIALEAALQLPSRRAKLPSFVGAALTSTDVLAASENGVERFQQAFLELAGAAGLNEAALRAALDQDLRNKSTRWSSRIQAQARVCQQDFSIPAGASAVITNGRIVPVGPGAEEGVVAEDFRLMETWAKTHQLSTRVVEIIDAALAGDRSPRLPGQTSREASEGTSDEADALLSSDLSNLALTVSSILASQTLSPQVAARSLRLGQVLGQISAPSSRFEVGAPDAASAESSTVGLQLQITAVLNPLSSGAQRIAPVLDFLRATLRPHIQVLLAPQMDLSDLPLKTFYSYALPRLNEEGLPEPPDASFSSLPPSKTLTLGMDVPKSWLVEPVAAVHDLDNIRLEDVGDPEGLRAEFELEALLLSGSCVDIAARRQDEVTPRGVQLQLVDGGGEVVGDTLVMSNLGYFQLKAYPGVFQLQLAPGRTRQLYTIQSSTGVTEDPQIQGEGVEGNIRTPVVLSGWQGKSMLLRARKRPGQEDEDVLDEQPGGSVWKSMASWLGPKGEQKQKAKAADGREVELSPEEDPETIHIFTVASGHLYERLQKIMVLSALRQTKHRIKFWFIKNYMSPQMKRFLPHMAARYDFLYEFVTYKWPDWLHQQTEKQRIIWAYKILFLDVLFPLSLRKVIFADADQIMRTDLAHLWHMDLQGAPYAYTPFCDNNKDMEGFRFWKQGFWKDHLRGKPYHISALYVVDLARFRQMAAGDQLRVIYDQLSKDPNSLSNLDQDLPNYAQHSVPIFSLPQEWLWCETWCGNATKPSAKTIDLCNNPLTKEPKLAQARRIVPEWTALDEEVRRYTQQVEDAFAAQDGAAPVPDSLLQGASSESSMPEPVADGHESSCSSQSDANCLQDGSSAPKDHQHDPTEL</sequence>
<evidence type="ECO:0000259" key="15">
    <source>
        <dbReference type="Pfam" id="PF18404"/>
    </source>
</evidence>
<keyword evidence="5" id="KW-0808">Transferase</keyword>
<evidence type="ECO:0000256" key="10">
    <source>
        <dbReference type="SAM" id="SignalP"/>
    </source>
</evidence>
<evidence type="ECO:0000256" key="3">
    <source>
        <dbReference type="ARBA" id="ARBA00004922"/>
    </source>
</evidence>
<evidence type="ECO:0000313" key="17">
    <source>
        <dbReference type="Proteomes" id="UP001438707"/>
    </source>
</evidence>
<evidence type="ECO:0000259" key="13">
    <source>
        <dbReference type="Pfam" id="PF18402"/>
    </source>
</evidence>
<dbReference type="EMBL" id="JALJOS010000028">
    <property type="protein sequence ID" value="KAK9824715.1"/>
    <property type="molecule type" value="Genomic_DNA"/>
</dbReference>
<feature type="domain" description="UGGT thioredoxin-like" evidence="11">
    <location>
        <begin position="49"/>
        <end position="179"/>
    </location>
</feature>
<protein>
    <recommendedName>
        <fullName evidence="18">UDP-glucose:glycoprotein glucosyltransferase</fullName>
    </recommendedName>
</protein>
<organism evidence="16 17">
    <name type="scientific">Apatococcus lobatus</name>
    <dbReference type="NCBI Taxonomy" id="904363"/>
    <lineage>
        <taxon>Eukaryota</taxon>
        <taxon>Viridiplantae</taxon>
        <taxon>Chlorophyta</taxon>
        <taxon>core chlorophytes</taxon>
        <taxon>Trebouxiophyceae</taxon>
        <taxon>Chlorellales</taxon>
        <taxon>Chlorellaceae</taxon>
        <taxon>Apatococcus</taxon>
    </lineage>
</organism>
<dbReference type="InterPro" id="IPR029044">
    <property type="entry name" value="Nucleotide-diphossugar_trans"/>
</dbReference>
<comment type="caution">
    <text evidence="16">The sequence shown here is derived from an EMBL/GenBank/DDBJ whole genome shotgun (WGS) entry which is preliminary data.</text>
</comment>
<name>A0AAW1QTA2_9CHLO</name>
<proteinExistence type="inferred from homology"/>
<dbReference type="InterPro" id="IPR040694">
    <property type="entry name" value="UGGT_TRXL_2"/>
</dbReference>
<dbReference type="GO" id="GO:0003980">
    <property type="term" value="F:UDP-glucose:glycoprotein glucosyltransferase activity"/>
    <property type="evidence" value="ECO:0007669"/>
    <property type="project" value="InterPro"/>
</dbReference>
<feature type="domain" description="UGGT thioredoxin-like" evidence="12">
    <location>
        <begin position="354"/>
        <end position="474"/>
    </location>
</feature>
<evidence type="ECO:0000256" key="7">
    <source>
        <dbReference type="ARBA" id="ARBA00022824"/>
    </source>
</evidence>
<dbReference type="InterPro" id="IPR009448">
    <property type="entry name" value="UDP-g_GGtrans"/>
</dbReference>
<evidence type="ECO:0008006" key="18">
    <source>
        <dbReference type="Google" id="ProtNLM"/>
    </source>
</evidence>
<dbReference type="GO" id="GO:0036503">
    <property type="term" value="P:ERAD pathway"/>
    <property type="evidence" value="ECO:0007669"/>
    <property type="project" value="TreeGrafter"/>
</dbReference>
<dbReference type="InterPro" id="IPR040525">
    <property type="entry name" value="UGGT_TRXL_4"/>
</dbReference>
<feature type="compositionally biased region" description="Basic and acidic residues" evidence="9">
    <location>
        <begin position="1734"/>
        <end position="1744"/>
    </location>
</feature>
<evidence type="ECO:0000256" key="9">
    <source>
        <dbReference type="SAM" id="MobiDB-lite"/>
    </source>
</evidence>
<dbReference type="Pfam" id="PF18401">
    <property type="entry name" value="Thioredoxin_13"/>
    <property type="match status" value="1"/>
</dbReference>
<dbReference type="PANTHER" id="PTHR11226:SF0">
    <property type="entry name" value="UDP-GLUCOSE:GLYCOPROTEIN GLUCOSYLTRANSFERASE"/>
    <property type="match status" value="1"/>
</dbReference>
<evidence type="ECO:0000256" key="2">
    <source>
        <dbReference type="ARBA" id="ARBA00004319"/>
    </source>
</evidence>
<dbReference type="InterPro" id="IPR040692">
    <property type="entry name" value="UGGT_TRXL_3"/>
</dbReference>
<dbReference type="GO" id="GO:0005788">
    <property type="term" value="C:endoplasmic reticulum lumen"/>
    <property type="evidence" value="ECO:0007669"/>
    <property type="project" value="UniProtKB-SubCell"/>
</dbReference>
<feature type="region of interest" description="Disordered" evidence="9">
    <location>
        <begin position="1031"/>
        <end position="1051"/>
    </location>
</feature>
<feature type="region of interest" description="Disordered" evidence="9">
    <location>
        <begin position="187"/>
        <end position="208"/>
    </location>
</feature>
<keyword evidence="7" id="KW-0256">Endoplasmic reticulum</keyword>
<dbReference type="Pfam" id="PF18402">
    <property type="entry name" value="Thioredoxin_14"/>
    <property type="match status" value="1"/>
</dbReference>
<feature type="domain" description="UDP-glucose:glycoprotein glucosyltransferase thioredoxin-like" evidence="14">
    <location>
        <begin position="814"/>
        <end position="1025"/>
    </location>
</feature>
<evidence type="ECO:0000313" key="16">
    <source>
        <dbReference type="EMBL" id="KAK9824715.1"/>
    </source>
</evidence>
<accession>A0AAW1QTA2</accession>
<keyword evidence="8" id="KW-0325">Glycoprotein</keyword>
<dbReference type="InterPro" id="IPR040693">
    <property type="entry name" value="UGGT_TRXL_1"/>
</dbReference>
<evidence type="ECO:0000259" key="14">
    <source>
        <dbReference type="Pfam" id="PF18403"/>
    </source>
</evidence>
<evidence type="ECO:0000256" key="4">
    <source>
        <dbReference type="ARBA" id="ARBA00006351"/>
    </source>
</evidence>
<comment type="pathway">
    <text evidence="3">Protein modification; protein glycosylation.</text>
</comment>
<comment type="cofactor">
    <cofactor evidence="1">
        <name>Ca(2+)</name>
        <dbReference type="ChEBI" id="CHEBI:29108"/>
    </cofactor>
</comment>
<feature type="signal peptide" evidence="10">
    <location>
        <begin position="1"/>
        <end position="31"/>
    </location>
</feature>
<feature type="domain" description="Glucosyltransferase 24 catalytic" evidence="15">
    <location>
        <begin position="1408"/>
        <end position="1674"/>
    </location>
</feature>
<feature type="chain" id="PRO_5043373965" description="UDP-glucose:glycoprotein glucosyltransferase" evidence="10">
    <location>
        <begin position="32"/>
        <end position="1744"/>
    </location>
</feature>
<feature type="region of interest" description="Disordered" evidence="9">
    <location>
        <begin position="1686"/>
        <end position="1744"/>
    </location>
</feature>
<reference evidence="16 17" key="1">
    <citation type="journal article" date="2024" name="Nat. Commun.">
        <title>Phylogenomics reveals the evolutionary origins of lichenization in chlorophyte algae.</title>
        <authorList>
            <person name="Puginier C."/>
            <person name="Libourel C."/>
            <person name="Otte J."/>
            <person name="Skaloud P."/>
            <person name="Haon M."/>
            <person name="Grisel S."/>
            <person name="Petersen M."/>
            <person name="Berrin J.G."/>
            <person name="Delaux P.M."/>
            <person name="Dal Grande F."/>
            <person name="Keller J."/>
        </authorList>
    </citation>
    <scope>NUCLEOTIDE SEQUENCE [LARGE SCALE GENOMIC DNA]</scope>
    <source>
        <strain evidence="16 17">SAG 2145</strain>
    </source>
</reference>
<dbReference type="Pfam" id="PF18403">
    <property type="entry name" value="Thioredoxin_15"/>
    <property type="match status" value="1"/>
</dbReference>
<evidence type="ECO:0000259" key="11">
    <source>
        <dbReference type="Pfam" id="PF18400"/>
    </source>
</evidence>
<evidence type="ECO:0000256" key="8">
    <source>
        <dbReference type="ARBA" id="ARBA00023180"/>
    </source>
</evidence>
<evidence type="ECO:0000259" key="12">
    <source>
        <dbReference type="Pfam" id="PF18401"/>
    </source>
</evidence>
<dbReference type="Proteomes" id="UP001438707">
    <property type="component" value="Unassembled WGS sequence"/>
</dbReference>
<evidence type="ECO:0000256" key="5">
    <source>
        <dbReference type="ARBA" id="ARBA00022679"/>
    </source>
</evidence>
<dbReference type="SUPFAM" id="SSF53448">
    <property type="entry name" value="Nucleotide-diphospho-sugar transferases"/>
    <property type="match status" value="1"/>
</dbReference>
<dbReference type="PANTHER" id="PTHR11226">
    <property type="entry name" value="UDP-GLUCOSE GLYCOPROTEIN:GLUCOSYLTRANSFERASE"/>
    <property type="match status" value="1"/>
</dbReference>
<comment type="subcellular location">
    <subcellularLocation>
        <location evidence="2">Endoplasmic reticulum lumen</location>
    </subcellularLocation>
</comment>
<comment type="similarity">
    <text evidence="4">Belongs to the glycosyltransferase 8 family.</text>
</comment>
<feature type="domain" description="UGGT thioredoxin-like" evidence="13">
    <location>
        <begin position="492"/>
        <end position="776"/>
    </location>
</feature>
<evidence type="ECO:0000256" key="1">
    <source>
        <dbReference type="ARBA" id="ARBA00001913"/>
    </source>
</evidence>
<dbReference type="Pfam" id="PF18400">
    <property type="entry name" value="Thioredoxin_12"/>
    <property type="match status" value="1"/>
</dbReference>
<dbReference type="Gene3D" id="3.90.550.10">
    <property type="entry name" value="Spore Coat Polysaccharide Biosynthesis Protein SpsA, Chain A"/>
    <property type="match status" value="1"/>
</dbReference>
<dbReference type="Pfam" id="PF18404">
    <property type="entry name" value="Glyco_transf_24"/>
    <property type="match status" value="1"/>
</dbReference>
<dbReference type="InterPro" id="IPR040497">
    <property type="entry name" value="Glyco_transf_24"/>
</dbReference>
<dbReference type="GO" id="GO:0051082">
    <property type="term" value="F:unfolded protein binding"/>
    <property type="evidence" value="ECO:0007669"/>
    <property type="project" value="TreeGrafter"/>
</dbReference>
<keyword evidence="6 10" id="KW-0732">Signal</keyword>
<evidence type="ECO:0000256" key="6">
    <source>
        <dbReference type="ARBA" id="ARBA00022729"/>
    </source>
</evidence>
<dbReference type="GO" id="GO:0018279">
    <property type="term" value="P:protein N-linked glycosylation via asparagine"/>
    <property type="evidence" value="ECO:0007669"/>
    <property type="project" value="TreeGrafter"/>
</dbReference>
<gene>
    <name evidence="16" type="ORF">WJX74_000900</name>
</gene>
<feature type="compositionally biased region" description="Polar residues" evidence="9">
    <location>
        <begin position="1716"/>
        <end position="1731"/>
    </location>
</feature>
<dbReference type="CDD" id="cd06432">
    <property type="entry name" value="GT8_HUGT1_C_like"/>
    <property type="match status" value="1"/>
</dbReference>
<keyword evidence="17" id="KW-1185">Reference proteome</keyword>
<dbReference type="Pfam" id="PF06427">
    <property type="entry name" value="UDP-g_GGTase"/>
    <property type="match status" value="1"/>
</dbReference>